<dbReference type="PANTHER" id="PTHR38149">
    <property type="entry name" value="ATPASE"/>
    <property type="match status" value="1"/>
</dbReference>
<gene>
    <name evidence="4" type="ORF">GBA65_00805</name>
</gene>
<dbReference type="InterPro" id="IPR027417">
    <property type="entry name" value="P-loop_NTPase"/>
</dbReference>
<organism evidence="4 5">
    <name type="scientific">Rubrobacter marinus</name>
    <dbReference type="NCBI Taxonomy" id="2653852"/>
    <lineage>
        <taxon>Bacteria</taxon>
        <taxon>Bacillati</taxon>
        <taxon>Actinomycetota</taxon>
        <taxon>Rubrobacteria</taxon>
        <taxon>Rubrobacterales</taxon>
        <taxon>Rubrobacteraceae</taxon>
        <taxon>Rubrobacter</taxon>
    </lineage>
</organism>
<feature type="domain" description="MRB1590-like C-terminal" evidence="3">
    <location>
        <begin position="464"/>
        <end position="560"/>
    </location>
</feature>
<evidence type="ECO:0000259" key="3">
    <source>
        <dbReference type="Pfam" id="PF21117"/>
    </source>
</evidence>
<feature type="domain" description="ATPase of the ABC class N-terminal" evidence="2">
    <location>
        <begin position="1"/>
        <end position="159"/>
    </location>
</feature>
<keyword evidence="5" id="KW-1185">Reference proteome</keyword>
<sequence length="566" mass="60570">MQRLRSILQRIDRKGYGAYKDLQGSYDLGPFTLFVDRVQRDPFAPPSLVRVRTKENGFEGALFGNGTRRVAFEDFLTRAVERALRRAVRGNRGSGGSGRMEIQRPSQVVLPRSSMVVEDGYVEARMAVGLPARGRSVDARGAEAMLLEELPRVVREALLPEGVDSRAARGHVETVEDADDLRRQLPGLGLVAYVANGAVLPRESGASDRPLGEGAVPFRSPEEYRVSVTLPNGGEVSGMGIPEGVTLVVGGGFHGKSTLLSALSWGVYDHVPGDGRELVVARRDAVKIRAEDGRSVAGVDISGMIGALPGGRATTSFSTPNASGSTSQAANIAEALEIGTSLLLVDEDTSATNFMIRDERMRELVQKEPISPFIDLVRPLYDSLGVSTVVVVGGVGDYLDVADRVILMEDYLARDATARAREVRDAFPARVPPGGSAGDVHAPRGRRVRASSIDLRRGKRETARGKGMHTIELGRERVELSYLEQLAEAGQTEAVARAIGEFAAGNRSRGVAEIVRGALDAVAENGLDSLGSFRGHPGELSLPRPQEVAAAINRIRSLEAATEKGA</sequence>
<accession>A0A6G8PTN0</accession>
<dbReference type="Pfam" id="PF09818">
    <property type="entry name" value="ABC_ATPase"/>
    <property type="match status" value="1"/>
</dbReference>
<name>A0A6G8PTN0_9ACTN</name>
<dbReference type="RefSeq" id="WP_166394960.1">
    <property type="nucleotide sequence ID" value="NZ_CP045121.1"/>
</dbReference>
<reference evidence="4 5" key="1">
    <citation type="submission" date="2019-10" db="EMBL/GenBank/DDBJ databases">
        <title>Rubrobacter sp nov SCSIO 52915 isolated from a deep-sea sediment in the South China Sea.</title>
        <authorList>
            <person name="Chen R.W."/>
        </authorList>
    </citation>
    <scope>NUCLEOTIDE SEQUENCE [LARGE SCALE GENOMIC DNA]</scope>
    <source>
        <strain evidence="4 5">SCSIO 52915</strain>
    </source>
</reference>
<dbReference type="InterPro" id="IPR049069">
    <property type="entry name" value="MRB1590-like_C"/>
</dbReference>
<dbReference type="InterPro" id="IPR046833">
    <property type="entry name" value="ABC_N"/>
</dbReference>
<dbReference type="Pfam" id="PF21117">
    <property type="entry name" value="MRB1590_C"/>
    <property type="match status" value="1"/>
</dbReference>
<dbReference type="SUPFAM" id="SSF52540">
    <property type="entry name" value="P-loop containing nucleoside triphosphate hydrolases"/>
    <property type="match status" value="1"/>
</dbReference>
<proteinExistence type="predicted"/>
<dbReference type="Proteomes" id="UP000502706">
    <property type="component" value="Chromosome"/>
</dbReference>
<dbReference type="InterPro" id="IPR019195">
    <property type="entry name" value="ABC_ATPase_put"/>
</dbReference>
<dbReference type="PANTHER" id="PTHR38149:SF1">
    <property type="entry name" value="ATPASE"/>
    <property type="match status" value="1"/>
</dbReference>
<feature type="domain" description="ATPase of the ABC class C-terminal" evidence="1">
    <location>
        <begin position="166"/>
        <end position="428"/>
    </location>
</feature>
<dbReference type="Pfam" id="PF20446">
    <property type="entry name" value="ABC_N"/>
    <property type="match status" value="1"/>
</dbReference>
<evidence type="ECO:0000259" key="1">
    <source>
        <dbReference type="Pfam" id="PF09818"/>
    </source>
</evidence>
<evidence type="ECO:0000313" key="4">
    <source>
        <dbReference type="EMBL" id="QIN77291.1"/>
    </source>
</evidence>
<dbReference type="InterPro" id="IPR046834">
    <property type="entry name" value="ABC_ATPase_C"/>
</dbReference>
<evidence type="ECO:0000313" key="5">
    <source>
        <dbReference type="Proteomes" id="UP000502706"/>
    </source>
</evidence>
<evidence type="ECO:0000259" key="2">
    <source>
        <dbReference type="Pfam" id="PF20446"/>
    </source>
</evidence>
<dbReference type="AlphaFoldDB" id="A0A6G8PTN0"/>
<dbReference type="EMBL" id="CP045121">
    <property type="protein sequence ID" value="QIN77291.1"/>
    <property type="molecule type" value="Genomic_DNA"/>
</dbReference>
<dbReference type="KEGG" id="rmar:GBA65_00805"/>
<protein>
    <submittedName>
        <fullName evidence="4">ATPase</fullName>
    </submittedName>
</protein>